<dbReference type="PANTHER" id="PTHR32444:SF234">
    <property type="entry name" value="RECEPTOR-LIKE SERINE_THREONINE-PROTEIN KINASE"/>
    <property type="match status" value="1"/>
</dbReference>
<feature type="chain" id="PRO_5040507038" description="S-locus glycoprotein domain-containing protein" evidence="3">
    <location>
        <begin position="25"/>
        <end position="169"/>
    </location>
</feature>
<evidence type="ECO:0000259" key="4">
    <source>
        <dbReference type="Pfam" id="PF00954"/>
    </source>
</evidence>
<keyword evidence="2" id="KW-1015">Disulfide bond</keyword>
<keyword evidence="6" id="KW-1185">Reference proteome</keyword>
<proteinExistence type="predicted"/>
<evidence type="ECO:0000313" key="6">
    <source>
        <dbReference type="Proteomes" id="UP001151529"/>
    </source>
</evidence>
<gene>
    <name evidence="5" type="ORF">OIU85_002578</name>
</gene>
<dbReference type="AlphaFoldDB" id="A0A9Q0VP12"/>
<evidence type="ECO:0000256" key="1">
    <source>
        <dbReference type="ARBA" id="ARBA00022729"/>
    </source>
</evidence>
<reference evidence="5" key="1">
    <citation type="submission" date="2022-11" db="EMBL/GenBank/DDBJ databases">
        <authorList>
            <person name="Hyden B.L."/>
            <person name="Feng K."/>
            <person name="Yates T."/>
            <person name="Jawdy S."/>
            <person name="Smart L.B."/>
            <person name="Muchero W."/>
        </authorList>
    </citation>
    <scope>NUCLEOTIDE SEQUENCE</scope>
    <source>
        <tissue evidence="5">Shoot tip</tissue>
    </source>
</reference>
<dbReference type="Pfam" id="PF00954">
    <property type="entry name" value="S_locus_glycop"/>
    <property type="match status" value="1"/>
</dbReference>
<keyword evidence="1 3" id="KW-0732">Signal</keyword>
<dbReference type="GO" id="GO:0048544">
    <property type="term" value="P:recognition of pollen"/>
    <property type="evidence" value="ECO:0007669"/>
    <property type="project" value="InterPro"/>
</dbReference>
<evidence type="ECO:0000256" key="3">
    <source>
        <dbReference type="SAM" id="SignalP"/>
    </source>
</evidence>
<comment type="caution">
    <text evidence="5">The sequence shown here is derived from an EMBL/GenBank/DDBJ whole genome shotgun (WGS) entry which is preliminary data.</text>
</comment>
<evidence type="ECO:0000256" key="2">
    <source>
        <dbReference type="ARBA" id="ARBA00023157"/>
    </source>
</evidence>
<dbReference type="OrthoDB" id="1922443at2759"/>
<feature type="signal peptide" evidence="3">
    <location>
        <begin position="1"/>
        <end position="24"/>
    </location>
</feature>
<protein>
    <recommendedName>
        <fullName evidence="4">S-locus glycoprotein domain-containing protein</fullName>
    </recommendedName>
</protein>
<name>A0A9Q0VP12_SALVM</name>
<evidence type="ECO:0000313" key="5">
    <source>
        <dbReference type="EMBL" id="KAJ6752169.1"/>
    </source>
</evidence>
<organism evidence="5 6">
    <name type="scientific">Salix viminalis</name>
    <name type="common">Common osier</name>
    <name type="synonym">Basket willow</name>
    <dbReference type="NCBI Taxonomy" id="40686"/>
    <lineage>
        <taxon>Eukaryota</taxon>
        <taxon>Viridiplantae</taxon>
        <taxon>Streptophyta</taxon>
        <taxon>Embryophyta</taxon>
        <taxon>Tracheophyta</taxon>
        <taxon>Spermatophyta</taxon>
        <taxon>Magnoliopsida</taxon>
        <taxon>eudicotyledons</taxon>
        <taxon>Gunneridae</taxon>
        <taxon>Pentapetalae</taxon>
        <taxon>rosids</taxon>
        <taxon>fabids</taxon>
        <taxon>Malpighiales</taxon>
        <taxon>Salicaceae</taxon>
        <taxon>Saliceae</taxon>
        <taxon>Salix</taxon>
    </lineage>
</organism>
<reference evidence="5" key="2">
    <citation type="journal article" date="2023" name="Int. J. Mol. Sci.">
        <title>De Novo Assembly and Annotation of 11 Diverse Shrub Willow (Salix) Genomes Reveals Novel Gene Organization in Sex-Linked Regions.</title>
        <authorList>
            <person name="Hyden B."/>
            <person name="Feng K."/>
            <person name="Yates T.B."/>
            <person name="Jawdy S."/>
            <person name="Cereghino C."/>
            <person name="Smart L.B."/>
            <person name="Muchero W."/>
        </authorList>
    </citation>
    <scope>NUCLEOTIDE SEQUENCE [LARGE SCALE GENOMIC DNA]</scope>
    <source>
        <tissue evidence="5">Shoot tip</tissue>
    </source>
</reference>
<dbReference type="InterPro" id="IPR000858">
    <property type="entry name" value="S_locus_glycoprot_dom"/>
</dbReference>
<dbReference type="EMBL" id="JAPFFL010000001">
    <property type="protein sequence ID" value="KAJ6752169.1"/>
    <property type="molecule type" value="Genomic_DNA"/>
</dbReference>
<dbReference type="PANTHER" id="PTHR32444">
    <property type="entry name" value="BULB-TYPE LECTIN DOMAIN-CONTAINING PROTEIN"/>
    <property type="match status" value="1"/>
</dbReference>
<feature type="domain" description="S-locus glycoprotein" evidence="4">
    <location>
        <begin position="43"/>
        <end position="147"/>
    </location>
</feature>
<sequence>MSMILALTVAGSNVLIFLLKFSAALDSISSSESVSWKGSKKYFRFAPWNGIGFSGAPEIRPNRYFNFNFISNDEELYYTYDLIDKSMITRIVLNQTTYLRQRYIWRKENQSWNPYVTEPRDDCDSYGRCGPNGKCIISAMPVCQCLEKIQAEVTRGMEHNGLESRVQEK</sequence>
<accession>A0A9Q0VP12</accession>
<dbReference type="Proteomes" id="UP001151529">
    <property type="component" value="Chromosome 16"/>
</dbReference>